<gene>
    <name evidence="3" type="ORF">HYPDE_23373</name>
</gene>
<organism evidence="3 4">
    <name type="scientific">Hyphomicrobium denitrificans 1NES1</name>
    <dbReference type="NCBI Taxonomy" id="670307"/>
    <lineage>
        <taxon>Bacteria</taxon>
        <taxon>Pseudomonadati</taxon>
        <taxon>Pseudomonadota</taxon>
        <taxon>Alphaproteobacteria</taxon>
        <taxon>Hyphomicrobiales</taxon>
        <taxon>Hyphomicrobiaceae</taxon>
        <taxon>Hyphomicrobium</taxon>
    </lineage>
</organism>
<dbReference type="OrthoDB" id="7933741at2"/>
<keyword evidence="4" id="KW-1185">Reference proteome</keyword>
<feature type="transmembrane region" description="Helical" evidence="2">
    <location>
        <begin position="12"/>
        <end position="33"/>
    </location>
</feature>
<dbReference type="EMBL" id="CP005587">
    <property type="protein sequence ID" value="AGK56361.1"/>
    <property type="molecule type" value="Genomic_DNA"/>
</dbReference>
<keyword evidence="2" id="KW-1133">Transmembrane helix</keyword>
<feature type="compositionally biased region" description="Basic and acidic residues" evidence="1">
    <location>
        <begin position="59"/>
        <end position="71"/>
    </location>
</feature>
<keyword evidence="2" id="KW-0812">Transmembrane</keyword>
<accession>N0B737</accession>
<dbReference type="AlphaFoldDB" id="N0B737"/>
<dbReference type="Proteomes" id="UP000005952">
    <property type="component" value="Chromosome"/>
</dbReference>
<protein>
    <submittedName>
        <fullName evidence="3">Uncharacterized protein</fullName>
    </submittedName>
</protein>
<reference evidence="3 4" key="1">
    <citation type="journal article" date="2013" name="Genome Announc.">
        <title>Genome sequences for three denitrifying bacterial strains isolated from a uranium- and nitrate-contaminated subsurface environment.</title>
        <authorList>
            <person name="Venkatramanan R."/>
            <person name="Prakash O."/>
            <person name="Woyke T."/>
            <person name="Chain P."/>
            <person name="Goodwin L.A."/>
            <person name="Watson D."/>
            <person name="Brooks S."/>
            <person name="Kostka J.E."/>
            <person name="Green S.J."/>
        </authorList>
    </citation>
    <scope>NUCLEOTIDE SEQUENCE [LARGE SCALE GENOMIC DNA]</scope>
    <source>
        <strain evidence="3 4">1NES1</strain>
    </source>
</reference>
<evidence type="ECO:0000256" key="2">
    <source>
        <dbReference type="SAM" id="Phobius"/>
    </source>
</evidence>
<keyword evidence="2" id="KW-0472">Membrane</keyword>
<name>N0B737_9HYPH</name>
<dbReference type="KEGG" id="hdt:HYPDE_23373"/>
<evidence type="ECO:0000256" key="1">
    <source>
        <dbReference type="SAM" id="MobiDB-lite"/>
    </source>
</evidence>
<evidence type="ECO:0000313" key="3">
    <source>
        <dbReference type="EMBL" id="AGK56361.1"/>
    </source>
</evidence>
<proteinExistence type="predicted"/>
<dbReference type="HOGENOM" id="CLU_200421_0_0_5"/>
<feature type="region of interest" description="Disordered" evidence="1">
    <location>
        <begin position="46"/>
        <end position="71"/>
    </location>
</feature>
<dbReference type="STRING" id="670307.HYPDE_23373"/>
<sequence length="71" mass="7994">MSLDLLTETILTFAGPLLFVGSVWALAVWALNFSDARTQWYRRFIPASPTNPKPKAARPFKDKPRDTSSNI</sequence>
<evidence type="ECO:0000313" key="4">
    <source>
        <dbReference type="Proteomes" id="UP000005952"/>
    </source>
</evidence>